<dbReference type="EMBL" id="AP023287">
    <property type="protein sequence ID" value="BCI54682.1"/>
    <property type="molecule type" value="Genomic_DNA"/>
</dbReference>
<proteinExistence type="predicted"/>
<sequence>MKFHSREAFDADRENIELAVRLLISDAKRRKRFQIATVYDRAHSELVAEVLGINSGPVVAYSARVGGVMANRTGAGSITFHDRQLRDYRMVVPLTGDDGQTVTVMTRSNTPHVLRLADLTAFVDGGARSATEGALTFRRGPARLFGGNGF</sequence>
<organism evidence="1 2">
    <name type="scientific">Mycolicibacterium litorale</name>
    <dbReference type="NCBI Taxonomy" id="758802"/>
    <lineage>
        <taxon>Bacteria</taxon>
        <taxon>Bacillati</taxon>
        <taxon>Actinomycetota</taxon>
        <taxon>Actinomycetes</taxon>
        <taxon>Mycobacteriales</taxon>
        <taxon>Mycobacteriaceae</taxon>
        <taxon>Mycolicibacterium</taxon>
    </lineage>
</organism>
<evidence type="ECO:0000313" key="1">
    <source>
        <dbReference type="EMBL" id="BCI54682.1"/>
    </source>
</evidence>
<gene>
    <name evidence="1" type="ORF">NIIDNTM18_39600</name>
</gene>
<protein>
    <submittedName>
        <fullName evidence="1">Uncharacterized protein</fullName>
    </submittedName>
</protein>
<dbReference type="AlphaFoldDB" id="A0A6S6P995"/>
<evidence type="ECO:0000313" key="2">
    <source>
        <dbReference type="Proteomes" id="UP000515734"/>
    </source>
</evidence>
<accession>A0A6S6P995</accession>
<dbReference type="Proteomes" id="UP000515734">
    <property type="component" value="Chromosome"/>
</dbReference>
<dbReference type="RefSeq" id="WP_185292564.1">
    <property type="nucleotide sequence ID" value="NZ_AP023287.1"/>
</dbReference>
<name>A0A6S6P995_9MYCO</name>
<reference evidence="1 2" key="1">
    <citation type="submission" date="2020-07" db="EMBL/GenBank/DDBJ databases">
        <title>Complete genome sequence of Mycolicibacterium litorale like strain isolated from cardiac implantable electronic device infection.</title>
        <authorList>
            <person name="Fukano H."/>
            <person name="Miyama H."/>
            <person name="Hoshino Y."/>
        </authorList>
    </citation>
    <scope>NUCLEOTIDE SEQUENCE [LARGE SCALE GENOMIC DNA]</scope>
    <source>
        <strain evidence="1 2">NIIDNTM18</strain>
    </source>
</reference>